<evidence type="ECO:0000256" key="6">
    <source>
        <dbReference type="RuleBase" id="RU362106"/>
    </source>
</evidence>
<evidence type="ECO:0000256" key="4">
    <source>
        <dbReference type="ARBA" id="ARBA00022884"/>
    </source>
</evidence>
<dbReference type="Gene3D" id="3.40.50.150">
    <property type="entry name" value="Vaccinia Virus protein VP39"/>
    <property type="match status" value="1"/>
</dbReference>
<reference evidence="9 10" key="1">
    <citation type="journal article" date="2015" name="Genome Biol. Evol.">
        <title>Comparative Genomics of a Bacterivorous Green Alga Reveals Evolutionary Causalities and Consequences of Phago-Mixotrophic Mode of Nutrition.</title>
        <authorList>
            <person name="Burns J.A."/>
            <person name="Paasch A."/>
            <person name="Narechania A."/>
            <person name="Kim E."/>
        </authorList>
    </citation>
    <scope>NUCLEOTIDE SEQUENCE [LARGE SCALE GENOMIC DNA]</scope>
    <source>
        <strain evidence="9 10">PLY_AMNH</strain>
    </source>
</reference>
<evidence type="ECO:0000256" key="5">
    <source>
        <dbReference type="PROSITE-ProRule" id="PRU01026"/>
    </source>
</evidence>
<comment type="caution">
    <text evidence="5">Lacks conserved residue(s) required for the propagation of feature annotation.</text>
</comment>
<gene>
    <name evidence="9" type="ORF">CYMTET_26745</name>
</gene>
<dbReference type="EMBL" id="LGRX02014494">
    <property type="protein sequence ID" value="KAK3264523.1"/>
    <property type="molecule type" value="Genomic_DNA"/>
</dbReference>
<feature type="binding site" evidence="5">
    <location>
        <position position="30"/>
    </location>
    <ligand>
        <name>S-adenosyl-L-methionine</name>
        <dbReference type="ChEBI" id="CHEBI:59789"/>
    </ligand>
</feature>
<dbReference type="Pfam" id="PF00398">
    <property type="entry name" value="RrnaAD"/>
    <property type="match status" value="1"/>
</dbReference>
<dbReference type="Gene3D" id="1.10.8.100">
    <property type="entry name" value="Ribosomal RNA adenine dimethylase-like, domain 2"/>
    <property type="match status" value="1"/>
</dbReference>
<proteinExistence type="inferred from homology"/>
<accession>A0AAE0FRS5</accession>
<evidence type="ECO:0000259" key="8">
    <source>
        <dbReference type="SMART" id="SM00650"/>
    </source>
</evidence>
<dbReference type="PROSITE" id="PS51689">
    <property type="entry name" value="SAM_RNA_A_N6_MT"/>
    <property type="match status" value="1"/>
</dbReference>
<dbReference type="InterPro" id="IPR029063">
    <property type="entry name" value="SAM-dependent_MTases_sf"/>
</dbReference>
<name>A0AAE0FRS5_9CHLO</name>
<evidence type="ECO:0000313" key="9">
    <source>
        <dbReference type="EMBL" id="KAK3264523.1"/>
    </source>
</evidence>
<dbReference type="GO" id="GO:0000179">
    <property type="term" value="F:rRNA (adenine-N6,N6-)-dimethyltransferase activity"/>
    <property type="evidence" value="ECO:0007669"/>
    <property type="project" value="UniProtKB-UniRule"/>
</dbReference>
<evidence type="ECO:0000256" key="7">
    <source>
        <dbReference type="SAM" id="MobiDB-lite"/>
    </source>
</evidence>
<comment type="caution">
    <text evidence="9">The sequence shown here is derived from an EMBL/GenBank/DDBJ whole genome shotgun (WGS) entry which is preliminary data.</text>
</comment>
<keyword evidence="3 5" id="KW-0949">S-adenosyl-L-methionine</keyword>
<feature type="domain" description="Ribosomal RNA adenine methylase transferase N-terminal" evidence="8">
    <location>
        <begin position="1"/>
        <end position="228"/>
    </location>
</feature>
<evidence type="ECO:0000256" key="2">
    <source>
        <dbReference type="ARBA" id="ARBA00022679"/>
    </source>
</evidence>
<keyword evidence="2 5" id="KW-0808">Transferase</keyword>
<dbReference type="AlphaFoldDB" id="A0AAE0FRS5"/>
<comment type="similarity">
    <text evidence="5 6">Belongs to the class I-like SAM-binding methyltransferase superfamily. rRNA adenine N(6)-methyltransferase family.</text>
</comment>
<dbReference type="Proteomes" id="UP001190700">
    <property type="component" value="Unassembled WGS sequence"/>
</dbReference>
<evidence type="ECO:0000256" key="1">
    <source>
        <dbReference type="ARBA" id="ARBA00022603"/>
    </source>
</evidence>
<protein>
    <recommendedName>
        <fullName evidence="6">rRNA adenine N(6)-methyltransferase</fullName>
        <ecNumber evidence="6">2.1.1.-</ecNumber>
    </recommendedName>
</protein>
<dbReference type="SUPFAM" id="SSF53335">
    <property type="entry name" value="S-adenosyl-L-methionine-dependent methyltransferases"/>
    <property type="match status" value="2"/>
</dbReference>
<keyword evidence="4 5" id="KW-0694">RNA-binding</keyword>
<feature type="binding site" evidence="5">
    <location>
        <position position="9"/>
    </location>
    <ligand>
        <name>S-adenosyl-L-methionine</name>
        <dbReference type="ChEBI" id="CHEBI:59789"/>
    </ligand>
</feature>
<feature type="binding site" evidence="5">
    <location>
        <position position="142"/>
    </location>
    <ligand>
        <name>S-adenosyl-L-methionine</name>
        <dbReference type="ChEBI" id="CHEBI:59789"/>
    </ligand>
</feature>
<feature type="region of interest" description="Disordered" evidence="7">
    <location>
        <begin position="35"/>
        <end position="57"/>
    </location>
</feature>
<dbReference type="InterPro" id="IPR023165">
    <property type="entry name" value="rRNA_Ade_diMease-like_C"/>
</dbReference>
<dbReference type="PANTHER" id="PTHR11727:SF27">
    <property type="entry name" value="RIBOSOMAL RNA SMALL SUBUNIT METHYLTRANSFERASE, CHLOROPLASTIC"/>
    <property type="match status" value="1"/>
</dbReference>
<keyword evidence="6" id="KW-0698">rRNA processing</keyword>
<dbReference type="EC" id="2.1.1.-" evidence="6"/>
<dbReference type="InterPro" id="IPR001737">
    <property type="entry name" value="KsgA/Erm"/>
</dbReference>
<organism evidence="9 10">
    <name type="scientific">Cymbomonas tetramitiformis</name>
    <dbReference type="NCBI Taxonomy" id="36881"/>
    <lineage>
        <taxon>Eukaryota</taxon>
        <taxon>Viridiplantae</taxon>
        <taxon>Chlorophyta</taxon>
        <taxon>Pyramimonadophyceae</taxon>
        <taxon>Pyramimonadales</taxon>
        <taxon>Pyramimonadaceae</taxon>
        <taxon>Cymbomonas</taxon>
    </lineage>
</organism>
<dbReference type="GO" id="GO:0003723">
    <property type="term" value="F:RNA binding"/>
    <property type="evidence" value="ECO:0007669"/>
    <property type="project" value="UniProtKB-UniRule"/>
</dbReference>
<dbReference type="SMART" id="SM00650">
    <property type="entry name" value="rADc"/>
    <property type="match status" value="1"/>
</dbReference>
<keyword evidence="10" id="KW-1185">Reference proteome</keyword>
<evidence type="ECO:0000313" key="10">
    <source>
        <dbReference type="Proteomes" id="UP001190700"/>
    </source>
</evidence>
<sequence>MRAGDVQIGPGTGVLTAELLAAGASVTAVEKPAADDLSGGECVNPRELSQRSSGGHGPGLSRRFYSCAVCARGRALGVLTGPGLRLRGWRAPVQDEVLATGLSDFYSSCPALEVVCADFMRWRKKEELLLPEHESPAKVVANLPYNITSDALKRLLPKREEFSLLVVMVQAEAAERLVAACAGDKDYRAVSVRVQFYSEPSFVQMVGRKAFFPAPNVDSAVISFALKEQLPDVQSEHRFFQLVATSFVHKRKMLRNNLKGMGFSPAQVEAALLEMEKPCTSRPADLSMTDYVQLHHVLEGGAEDDSMASPHLELAESSDAAEKVIESDHMDGIRNSDNHET</sequence>
<keyword evidence="1 5" id="KW-0489">Methyltransferase</keyword>
<dbReference type="InterPro" id="IPR020598">
    <property type="entry name" value="rRNA_Ade_methylase_Trfase_N"/>
</dbReference>
<feature type="binding site" evidence="5">
    <location>
        <position position="1"/>
    </location>
    <ligand>
        <name>S-adenosyl-L-methionine</name>
        <dbReference type="ChEBI" id="CHEBI:59789"/>
    </ligand>
</feature>
<feature type="binding site" evidence="5">
    <location>
        <position position="118"/>
    </location>
    <ligand>
        <name>S-adenosyl-L-methionine</name>
        <dbReference type="ChEBI" id="CHEBI:59789"/>
    </ligand>
</feature>
<evidence type="ECO:0000256" key="3">
    <source>
        <dbReference type="ARBA" id="ARBA00022691"/>
    </source>
</evidence>
<dbReference type="PANTHER" id="PTHR11727">
    <property type="entry name" value="DIMETHYLADENOSINE TRANSFERASE"/>
    <property type="match status" value="1"/>
</dbReference>